<sequence>VFPVEEEKLKAYVTIIFDDCFVIRDLKVINGKSGLFVAMPSRKRKDGTFKDLAHPLDNGTRKKIEDKILEEYNREVLKKEVHSSVTAS</sequence>
<dbReference type="Gene3D" id="3.30.1120.40">
    <property type="entry name" value="Stage V sporulation protein G"/>
    <property type="match status" value="1"/>
</dbReference>
<keyword evidence="1" id="KW-0132">Cell division</keyword>
<organism evidence="4 5">
    <name type="scientific">Candidatus Schekmanbacteria bacterium RBG_16_38_10</name>
    <dbReference type="NCBI Taxonomy" id="1817879"/>
    <lineage>
        <taxon>Bacteria</taxon>
        <taxon>Candidatus Schekmaniibacteriota</taxon>
    </lineage>
</organism>
<name>A0A1F7S1R3_9BACT</name>
<gene>
    <name evidence="4" type="ORF">A2W05_11740</name>
</gene>
<dbReference type="GO" id="GO:0030435">
    <property type="term" value="P:sporulation resulting in formation of a cellular spore"/>
    <property type="evidence" value="ECO:0007669"/>
    <property type="project" value="InterPro"/>
</dbReference>
<proteinExistence type="predicted"/>
<comment type="caution">
    <text evidence="4">The sequence shown here is derived from an EMBL/GenBank/DDBJ whole genome shotgun (WGS) entry which is preliminary data.</text>
</comment>
<evidence type="ECO:0000313" key="4">
    <source>
        <dbReference type="EMBL" id="OGL47719.1"/>
    </source>
</evidence>
<dbReference type="PANTHER" id="PTHR38429">
    <property type="entry name" value="SEPTATION PROTEIN SPOVG-RELATED"/>
    <property type="match status" value="1"/>
</dbReference>
<keyword evidence="2" id="KW-0717">Septation</keyword>
<dbReference type="Proteomes" id="UP000178797">
    <property type="component" value="Unassembled WGS sequence"/>
</dbReference>
<evidence type="ECO:0000313" key="5">
    <source>
        <dbReference type="Proteomes" id="UP000178797"/>
    </source>
</evidence>
<dbReference type="InterPro" id="IPR007170">
    <property type="entry name" value="SpoVG"/>
</dbReference>
<dbReference type="NCBIfam" id="NF009749">
    <property type="entry name" value="PRK13259.1"/>
    <property type="match status" value="1"/>
</dbReference>
<evidence type="ECO:0000256" key="1">
    <source>
        <dbReference type="ARBA" id="ARBA00022618"/>
    </source>
</evidence>
<evidence type="ECO:0000256" key="2">
    <source>
        <dbReference type="ARBA" id="ARBA00023210"/>
    </source>
</evidence>
<reference evidence="4 5" key="1">
    <citation type="journal article" date="2016" name="Nat. Commun.">
        <title>Thousands of microbial genomes shed light on interconnected biogeochemical processes in an aquifer system.</title>
        <authorList>
            <person name="Anantharaman K."/>
            <person name="Brown C.T."/>
            <person name="Hug L.A."/>
            <person name="Sharon I."/>
            <person name="Castelle C.J."/>
            <person name="Probst A.J."/>
            <person name="Thomas B.C."/>
            <person name="Singh A."/>
            <person name="Wilkins M.J."/>
            <person name="Karaoz U."/>
            <person name="Brodie E.L."/>
            <person name="Williams K.H."/>
            <person name="Hubbard S.S."/>
            <person name="Banfield J.F."/>
        </authorList>
    </citation>
    <scope>NUCLEOTIDE SEQUENCE [LARGE SCALE GENOMIC DNA]</scope>
</reference>
<dbReference type="AlphaFoldDB" id="A0A1F7S1R3"/>
<accession>A0A1F7S1R3</accession>
<dbReference type="PANTHER" id="PTHR38429:SF1">
    <property type="entry name" value="SEPTATION PROTEIN SPOVG-RELATED"/>
    <property type="match status" value="1"/>
</dbReference>
<protein>
    <submittedName>
        <fullName evidence="4">Septation protein SpoVG</fullName>
    </submittedName>
</protein>
<dbReference type="InterPro" id="IPR036751">
    <property type="entry name" value="SpoVG_sf"/>
</dbReference>
<dbReference type="Pfam" id="PF04026">
    <property type="entry name" value="SpoVG"/>
    <property type="match status" value="1"/>
</dbReference>
<keyword evidence="3" id="KW-0131">Cell cycle</keyword>
<evidence type="ECO:0000256" key="3">
    <source>
        <dbReference type="ARBA" id="ARBA00023306"/>
    </source>
</evidence>
<feature type="non-terminal residue" evidence="4">
    <location>
        <position position="1"/>
    </location>
</feature>
<dbReference type="GO" id="GO:0000917">
    <property type="term" value="P:division septum assembly"/>
    <property type="evidence" value="ECO:0007669"/>
    <property type="project" value="UniProtKB-KW"/>
</dbReference>
<dbReference type="SUPFAM" id="SSF160537">
    <property type="entry name" value="SpoVG-like"/>
    <property type="match status" value="1"/>
</dbReference>
<dbReference type="EMBL" id="MGDE01000019">
    <property type="protein sequence ID" value="OGL47719.1"/>
    <property type="molecule type" value="Genomic_DNA"/>
</dbReference>